<dbReference type="AlphaFoldDB" id="A0A5N7AJ22"/>
<dbReference type="Proteomes" id="UP000326268">
    <property type="component" value="Unassembled WGS sequence"/>
</dbReference>
<keyword evidence="5 6" id="KW-0472">Membrane</keyword>
<protein>
    <submittedName>
        <fullName evidence="8">Amino acid permease-domain-containing protein</fullName>
    </submittedName>
</protein>
<dbReference type="Gene3D" id="1.20.1740.10">
    <property type="entry name" value="Amino acid/polyamine transporter I"/>
    <property type="match status" value="1"/>
</dbReference>
<keyword evidence="4 6" id="KW-1133">Transmembrane helix</keyword>
<evidence type="ECO:0000313" key="8">
    <source>
        <dbReference type="EMBL" id="KAE8369009.1"/>
    </source>
</evidence>
<feature type="transmembrane region" description="Helical" evidence="6">
    <location>
        <begin position="251"/>
        <end position="272"/>
    </location>
</feature>
<evidence type="ECO:0000259" key="7">
    <source>
        <dbReference type="Pfam" id="PF00324"/>
    </source>
</evidence>
<feature type="transmembrane region" description="Helical" evidence="6">
    <location>
        <begin position="127"/>
        <end position="151"/>
    </location>
</feature>
<keyword evidence="2" id="KW-0813">Transport</keyword>
<dbReference type="GO" id="GO:0015171">
    <property type="term" value="F:amino acid transmembrane transporter activity"/>
    <property type="evidence" value="ECO:0007669"/>
    <property type="project" value="TreeGrafter"/>
</dbReference>
<dbReference type="GeneID" id="43654282"/>
<accession>A0A5N7AJ22</accession>
<dbReference type="EMBL" id="ML737578">
    <property type="protein sequence ID" value="KAE8369009.1"/>
    <property type="molecule type" value="Genomic_DNA"/>
</dbReference>
<feature type="transmembrane region" description="Helical" evidence="6">
    <location>
        <begin position="480"/>
        <end position="498"/>
    </location>
</feature>
<comment type="subcellular location">
    <subcellularLocation>
        <location evidence="1">Membrane</location>
        <topology evidence="1">Multi-pass membrane protein</topology>
    </subcellularLocation>
</comment>
<evidence type="ECO:0000256" key="5">
    <source>
        <dbReference type="ARBA" id="ARBA00023136"/>
    </source>
</evidence>
<dbReference type="InterPro" id="IPR050524">
    <property type="entry name" value="APC_YAT"/>
</dbReference>
<dbReference type="PANTHER" id="PTHR43341">
    <property type="entry name" value="AMINO ACID PERMEASE"/>
    <property type="match status" value="1"/>
</dbReference>
<evidence type="ECO:0000256" key="3">
    <source>
        <dbReference type="ARBA" id="ARBA00022692"/>
    </source>
</evidence>
<dbReference type="OrthoDB" id="10062876at2759"/>
<feature type="transmembrane region" description="Helical" evidence="6">
    <location>
        <begin position="385"/>
        <end position="409"/>
    </location>
</feature>
<evidence type="ECO:0000313" key="9">
    <source>
        <dbReference type="Proteomes" id="UP000326268"/>
    </source>
</evidence>
<dbReference type="RefSeq" id="XP_031932090.1">
    <property type="nucleotide sequence ID" value="XM_032069836.1"/>
</dbReference>
<proteinExistence type="predicted"/>
<gene>
    <name evidence="8" type="ORF">BDV27DRAFT_141541</name>
</gene>
<feature type="transmembrane region" description="Helical" evidence="6">
    <location>
        <begin position="311"/>
        <end position="330"/>
    </location>
</feature>
<keyword evidence="3 6" id="KW-0812">Transmembrane</keyword>
<organism evidence="8 9">
    <name type="scientific">Aspergillus caelatus</name>
    <dbReference type="NCBI Taxonomy" id="61420"/>
    <lineage>
        <taxon>Eukaryota</taxon>
        <taxon>Fungi</taxon>
        <taxon>Dikarya</taxon>
        <taxon>Ascomycota</taxon>
        <taxon>Pezizomycotina</taxon>
        <taxon>Eurotiomycetes</taxon>
        <taxon>Eurotiomycetidae</taxon>
        <taxon>Eurotiales</taxon>
        <taxon>Aspergillaceae</taxon>
        <taxon>Aspergillus</taxon>
        <taxon>Aspergillus subgen. Circumdati</taxon>
    </lineage>
</organism>
<feature type="transmembrane region" description="Helical" evidence="6">
    <location>
        <begin position="44"/>
        <end position="63"/>
    </location>
</feature>
<dbReference type="InterPro" id="IPR004841">
    <property type="entry name" value="AA-permease/SLC12A_dom"/>
</dbReference>
<feature type="transmembrane region" description="Helical" evidence="6">
    <location>
        <begin position="356"/>
        <end position="373"/>
    </location>
</feature>
<name>A0A5N7AJ22_9EURO</name>
<feature type="transmembrane region" description="Helical" evidence="6">
    <location>
        <begin position="454"/>
        <end position="474"/>
    </location>
</feature>
<dbReference type="GO" id="GO:0016020">
    <property type="term" value="C:membrane"/>
    <property type="evidence" value="ECO:0007669"/>
    <property type="project" value="UniProtKB-SubCell"/>
</dbReference>
<dbReference type="Pfam" id="PF00324">
    <property type="entry name" value="AA_permease"/>
    <property type="match status" value="1"/>
</dbReference>
<evidence type="ECO:0000256" key="2">
    <source>
        <dbReference type="ARBA" id="ARBA00022448"/>
    </source>
</evidence>
<evidence type="ECO:0000256" key="6">
    <source>
        <dbReference type="SAM" id="Phobius"/>
    </source>
</evidence>
<reference evidence="8 9" key="1">
    <citation type="submission" date="2019-04" db="EMBL/GenBank/DDBJ databases">
        <title>Friends and foes A comparative genomics studyof 23 Aspergillus species from section Flavi.</title>
        <authorList>
            <consortium name="DOE Joint Genome Institute"/>
            <person name="Kjaerbolling I."/>
            <person name="Vesth T."/>
            <person name="Frisvad J.C."/>
            <person name="Nybo J.L."/>
            <person name="Theobald S."/>
            <person name="Kildgaard S."/>
            <person name="Isbrandt T."/>
            <person name="Kuo A."/>
            <person name="Sato A."/>
            <person name="Lyhne E.K."/>
            <person name="Kogle M.E."/>
            <person name="Wiebenga A."/>
            <person name="Kun R.S."/>
            <person name="Lubbers R.J."/>
            <person name="Makela M.R."/>
            <person name="Barry K."/>
            <person name="Chovatia M."/>
            <person name="Clum A."/>
            <person name="Daum C."/>
            <person name="Haridas S."/>
            <person name="He G."/>
            <person name="LaButti K."/>
            <person name="Lipzen A."/>
            <person name="Mondo S."/>
            <person name="Riley R."/>
            <person name="Salamov A."/>
            <person name="Simmons B.A."/>
            <person name="Magnuson J.K."/>
            <person name="Henrissat B."/>
            <person name="Mortensen U.H."/>
            <person name="Larsen T.O."/>
            <person name="Devries R.P."/>
            <person name="Grigoriev I.V."/>
            <person name="Machida M."/>
            <person name="Baker S.E."/>
            <person name="Andersen M.R."/>
        </authorList>
    </citation>
    <scope>NUCLEOTIDE SEQUENCE [LARGE SCALE GENOMIC DNA]</scope>
    <source>
        <strain evidence="8 9">CBS 763.97</strain>
    </source>
</reference>
<dbReference type="FunFam" id="1.20.1740.10:FF:000001">
    <property type="entry name" value="Amino acid permease"/>
    <property type="match status" value="1"/>
</dbReference>
<evidence type="ECO:0000256" key="1">
    <source>
        <dbReference type="ARBA" id="ARBA00004141"/>
    </source>
</evidence>
<evidence type="ECO:0000256" key="4">
    <source>
        <dbReference type="ARBA" id="ARBA00022989"/>
    </source>
</evidence>
<feature type="transmembrane region" description="Helical" evidence="6">
    <location>
        <begin position="21"/>
        <end position="38"/>
    </location>
</feature>
<feature type="transmembrane region" description="Helical" evidence="6">
    <location>
        <begin position="101"/>
        <end position="120"/>
    </location>
</feature>
<feature type="transmembrane region" description="Helical" evidence="6">
    <location>
        <begin position="163"/>
        <end position="180"/>
    </location>
</feature>
<feature type="domain" description="Amino acid permease/ SLC12A" evidence="7">
    <location>
        <begin position="21"/>
        <end position="431"/>
    </location>
</feature>
<sequence length="558" mass="61371">MDQGSYVDSHHLLRRLNNRQIQLIAIGGSIGTGLFVTIGSGLHAAGPAGLLLAFIFYCFFVALVNNGMAEMITQYPVAGGFIRLAGHFVGDAFGFMAGWNYFIYEALVIPFEIGSMAIMIQHWNEDAPIWAVCLGCIILYTVLNSLVVNAYGEAEFWLSGGKVVLIIALFLFTFITMVGGNPKHDAYGFRYWKSPGPFATYRSTGSMGHWEGFLSATWSASFCVVGPEYISLVAAEAKHPRKYLKSAYQTVYYRFLLFFILSALAVGIVIPYNDSTLVSILLGSGSGGGTAAASPYVIAMNNLGVTVFPQIVNALLVTSIFSAGNSYVYCTSRSLYSMAIEGRAPAIFKKTTKQGVPIYCLAVTIAFACLSFLQSSPKTADTLSLLVNLVTGGAFINYFVMSITYVYFYRALKAQGFDRKTLPYYGLFQPYCKSTPPGLLGSLKDHRANSRKGGYIASVFFLLVIGAFGYTAFMPFSTKNFFSCYTMALLSICLYVGWKIIGRPSSEGPKDIDLVWERLEVDAYEATTTEEANTFWGEIAELLYIKRKKRPSRRQVTV</sequence>
<dbReference type="PIRSF" id="PIRSF006060">
    <property type="entry name" value="AA_transporter"/>
    <property type="match status" value="1"/>
</dbReference>
<keyword evidence="9" id="KW-1185">Reference proteome</keyword>
<dbReference type="PANTHER" id="PTHR43341:SF6">
    <property type="entry name" value="AMINO ACID TRANSPORTER (EUROFUNG)"/>
    <property type="match status" value="1"/>
</dbReference>